<name>A0A7J8HI30_MOLMO</name>
<evidence type="ECO:0000313" key="3">
    <source>
        <dbReference type="Proteomes" id="UP000550707"/>
    </source>
</evidence>
<dbReference type="EMBL" id="JACASF010000006">
    <property type="protein sequence ID" value="KAF6471691.1"/>
    <property type="molecule type" value="Genomic_DNA"/>
</dbReference>
<evidence type="ECO:0000313" key="2">
    <source>
        <dbReference type="EMBL" id="KAF6471691.1"/>
    </source>
</evidence>
<protein>
    <submittedName>
        <fullName evidence="2">Uncharacterized protein</fullName>
    </submittedName>
</protein>
<reference evidence="2 3" key="1">
    <citation type="journal article" date="2020" name="Nature">
        <title>Six reference-quality genomes reveal evolution of bat adaptations.</title>
        <authorList>
            <person name="Jebb D."/>
            <person name="Huang Z."/>
            <person name="Pippel M."/>
            <person name="Hughes G.M."/>
            <person name="Lavrichenko K."/>
            <person name="Devanna P."/>
            <person name="Winkler S."/>
            <person name="Jermiin L.S."/>
            <person name="Skirmuntt E.C."/>
            <person name="Katzourakis A."/>
            <person name="Burkitt-Gray L."/>
            <person name="Ray D.A."/>
            <person name="Sullivan K.A.M."/>
            <person name="Roscito J.G."/>
            <person name="Kirilenko B.M."/>
            <person name="Davalos L.M."/>
            <person name="Corthals A.P."/>
            <person name="Power M.L."/>
            <person name="Jones G."/>
            <person name="Ransome R.D."/>
            <person name="Dechmann D.K.N."/>
            <person name="Locatelli A.G."/>
            <person name="Puechmaille S.J."/>
            <person name="Fedrigo O."/>
            <person name="Jarvis E.D."/>
            <person name="Hiller M."/>
            <person name="Vernes S.C."/>
            <person name="Myers E.W."/>
            <person name="Teeling E.C."/>
        </authorList>
    </citation>
    <scope>NUCLEOTIDE SEQUENCE [LARGE SCALE GENOMIC DNA]</scope>
    <source>
        <strain evidence="2">MMolMol1</strain>
        <tissue evidence="2">Muscle</tissue>
    </source>
</reference>
<proteinExistence type="predicted"/>
<evidence type="ECO:0000256" key="1">
    <source>
        <dbReference type="SAM" id="MobiDB-lite"/>
    </source>
</evidence>
<comment type="caution">
    <text evidence="2">The sequence shown here is derived from an EMBL/GenBank/DDBJ whole genome shotgun (WGS) entry which is preliminary data.</text>
</comment>
<feature type="compositionally biased region" description="Polar residues" evidence="1">
    <location>
        <begin position="79"/>
        <end position="89"/>
    </location>
</feature>
<organism evidence="2 3">
    <name type="scientific">Molossus molossus</name>
    <name type="common">Pallas' mastiff bat</name>
    <name type="synonym">Vespertilio molossus</name>
    <dbReference type="NCBI Taxonomy" id="27622"/>
    <lineage>
        <taxon>Eukaryota</taxon>
        <taxon>Metazoa</taxon>
        <taxon>Chordata</taxon>
        <taxon>Craniata</taxon>
        <taxon>Vertebrata</taxon>
        <taxon>Euteleostomi</taxon>
        <taxon>Mammalia</taxon>
        <taxon>Eutheria</taxon>
        <taxon>Laurasiatheria</taxon>
        <taxon>Chiroptera</taxon>
        <taxon>Yangochiroptera</taxon>
        <taxon>Molossidae</taxon>
        <taxon>Molossus</taxon>
    </lineage>
</organism>
<dbReference type="InParanoid" id="A0A7J8HI30"/>
<accession>A0A7J8HI30</accession>
<feature type="region of interest" description="Disordered" evidence="1">
    <location>
        <begin position="68"/>
        <end position="152"/>
    </location>
</feature>
<dbReference type="AlphaFoldDB" id="A0A7J8HI30"/>
<sequence>MGTFAFTGLTRGQSCPRLDFRLPASIFETRTFCPLGRAVRGVTTAGLAHEGPPCYYGWNETWGAGGRKWAAQRGGRFGTESSAASSQGRVQEAAPVPTPYTQDATNWPGLSASLSPSPQAPAPLQGLGDGPGTQGSSSHTHRRDMTTSPFSI</sequence>
<feature type="compositionally biased region" description="Low complexity" evidence="1">
    <location>
        <begin position="108"/>
        <end position="126"/>
    </location>
</feature>
<dbReference type="Proteomes" id="UP000550707">
    <property type="component" value="Unassembled WGS sequence"/>
</dbReference>
<gene>
    <name evidence="2" type="ORF">HJG59_011059</name>
</gene>
<keyword evidence="3" id="KW-1185">Reference proteome</keyword>